<evidence type="ECO:0008006" key="4">
    <source>
        <dbReference type="Google" id="ProtNLM"/>
    </source>
</evidence>
<proteinExistence type="predicted"/>
<reference evidence="2 3" key="1">
    <citation type="journal article" date="2021" name="Nat. Commun.">
        <title>Genetic determinants of endophytism in the Arabidopsis root mycobiome.</title>
        <authorList>
            <person name="Mesny F."/>
            <person name="Miyauchi S."/>
            <person name="Thiergart T."/>
            <person name="Pickel B."/>
            <person name="Atanasova L."/>
            <person name="Karlsson M."/>
            <person name="Huettel B."/>
            <person name="Barry K.W."/>
            <person name="Haridas S."/>
            <person name="Chen C."/>
            <person name="Bauer D."/>
            <person name="Andreopoulos W."/>
            <person name="Pangilinan J."/>
            <person name="LaButti K."/>
            <person name="Riley R."/>
            <person name="Lipzen A."/>
            <person name="Clum A."/>
            <person name="Drula E."/>
            <person name="Henrissat B."/>
            <person name="Kohler A."/>
            <person name="Grigoriev I.V."/>
            <person name="Martin F.M."/>
            <person name="Hacquard S."/>
        </authorList>
    </citation>
    <scope>NUCLEOTIDE SEQUENCE [LARGE SCALE GENOMIC DNA]</scope>
    <source>
        <strain evidence="2 3">MPI-SDFR-AT-0080</strain>
    </source>
</reference>
<evidence type="ECO:0000313" key="2">
    <source>
        <dbReference type="EMBL" id="KAH7064699.1"/>
    </source>
</evidence>
<dbReference type="Gene3D" id="3.80.10.10">
    <property type="entry name" value="Ribonuclease Inhibitor"/>
    <property type="match status" value="1"/>
</dbReference>
<dbReference type="Proteomes" id="UP000774617">
    <property type="component" value="Unassembled WGS sequence"/>
</dbReference>
<dbReference type="InterPro" id="IPR032675">
    <property type="entry name" value="LRR_dom_sf"/>
</dbReference>
<organism evidence="2 3">
    <name type="scientific">Macrophomina phaseolina</name>
    <dbReference type="NCBI Taxonomy" id="35725"/>
    <lineage>
        <taxon>Eukaryota</taxon>
        <taxon>Fungi</taxon>
        <taxon>Dikarya</taxon>
        <taxon>Ascomycota</taxon>
        <taxon>Pezizomycotina</taxon>
        <taxon>Dothideomycetes</taxon>
        <taxon>Dothideomycetes incertae sedis</taxon>
        <taxon>Botryosphaeriales</taxon>
        <taxon>Botryosphaeriaceae</taxon>
        <taxon>Macrophomina</taxon>
    </lineage>
</organism>
<accession>A0ABQ8GTW1</accession>
<gene>
    <name evidence="2" type="ORF">B0J12DRAFT_748200</name>
</gene>
<dbReference type="EMBL" id="JAGTJR010000001">
    <property type="protein sequence ID" value="KAH7064699.1"/>
    <property type="molecule type" value="Genomic_DNA"/>
</dbReference>
<keyword evidence="3" id="KW-1185">Reference proteome</keyword>
<evidence type="ECO:0000256" key="1">
    <source>
        <dbReference type="SAM" id="MobiDB-lite"/>
    </source>
</evidence>
<evidence type="ECO:0000313" key="3">
    <source>
        <dbReference type="Proteomes" id="UP000774617"/>
    </source>
</evidence>
<feature type="compositionally biased region" description="Polar residues" evidence="1">
    <location>
        <begin position="12"/>
        <end position="26"/>
    </location>
</feature>
<dbReference type="SUPFAM" id="SSF52047">
    <property type="entry name" value="RNI-like"/>
    <property type="match status" value="1"/>
</dbReference>
<protein>
    <recommendedName>
        <fullName evidence="4">F-box domain-containing protein</fullName>
    </recommendedName>
</protein>
<feature type="region of interest" description="Disordered" evidence="1">
    <location>
        <begin position="1"/>
        <end position="27"/>
    </location>
</feature>
<sequence>MAPRARKKTVAPSAQPSTSAVQTHSMSRLRKASTFPALPAELVCMITDELPGIDFGALRLVCRELEKRSRYVFGRRFFSSRKYLVGLSSGEIGAIRDKLAKLRFGAFIKDLGIRGVEYNGNKIQRHAIFPEDFVNLPLSSVDLGDYWPFLDSVARMEAVESEVPRDLNHVDALVRLFSHTPNLDDVMVCSSWYNYDELDTRDIDGILARLPRDVSHAPLRPPTFTTVLEALSRCDIKPVKLALRDDCCSLNCVVAREPLRNMTPLDASHRSALSKVKELALGVFEGFPDPICYGRIVEYITSCPSLEVLHIMTHLHHQDKLLGAKVLSQLGRSLLNLPPRLSTLYLQGLQVDASCLTAVLRKFSTTLRKLSIGICAMTNGGRWKPLLKFLRDEMTALQDLQFIWNVVLDGPTERNNVENADDVYFLWSDRVWVDMDYTGDNYFTASGRLEEYLGGGYIELSYGDRFGHLMLGEIIQEKGLRQALLEMMDAIHEPGSAAG</sequence>
<comment type="caution">
    <text evidence="2">The sequence shown here is derived from an EMBL/GenBank/DDBJ whole genome shotgun (WGS) entry which is preliminary data.</text>
</comment>
<name>A0ABQ8GTW1_9PEZI</name>